<evidence type="ECO:0000256" key="1">
    <source>
        <dbReference type="SAM" id="MobiDB-lite"/>
    </source>
</evidence>
<feature type="region of interest" description="Disordered" evidence="1">
    <location>
        <begin position="26"/>
        <end position="68"/>
    </location>
</feature>
<dbReference type="EMBL" id="BAAAPE010000002">
    <property type="protein sequence ID" value="GAA2065573.1"/>
    <property type="molecule type" value="Genomic_DNA"/>
</dbReference>
<reference evidence="3" key="1">
    <citation type="journal article" date="2019" name="Int. J. Syst. Evol. Microbiol.">
        <title>The Global Catalogue of Microorganisms (GCM) 10K type strain sequencing project: providing services to taxonomists for standard genome sequencing and annotation.</title>
        <authorList>
            <consortium name="The Broad Institute Genomics Platform"/>
            <consortium name="The Broad Institute Genome Sequencing Center for Infectious Disease"/>
            <person name="Wu L."/>
            <person name="Ma J."/>
        </authorList>
    </citation>
    <scope>NUCLEOTIDE SEQUENCE [LARGE SCALE GENOMIC DNA]</scope>
    <source>
        <strain evidence="3">JCM 15478</strain>
    </source>
</reference>
<protein>
    <submittedName>
        <fullName evidence="2">Uncharacterized protein</fullName>
    </submittedName>
</protein>
<dbReference type="Proteomes" id="UP001500016">
    <property type="component" value="Unassembled WGS sequence"/>
</dbReference>
<evidence type="ECO:0000313" key="2">
    <source>
        <dbReference type="EMBL" id="GAA2065573.1"/>
    </source>
</evidence>
<gene>
    <name evidence="2" type="ORF">GCM10009801_11030</name>
</gene>
<name>A0ABP5H5U4_9ACTN</name>
<evidence type="ECO:0000313" key="3">
    <source>
        <dbReference type="Proteomes" id="UP001500016"/>
    </source>
</evidence>
<organism evidence="2 3">
    <name type="scientific">Streptomyces albiaxialis</name>
    <dbReference type="NCBI Taxonomy" id="329523"/>
    <lineage>
        <taxon>Bacteria</taxon>
        <taxon>Bacillati</taxon>
        <taxon>Actinomycetota</taxon>
        <taxon>Actinomycetes</taxon>
        <taxon>Kitasatosporales</taxon>
        <taxon>Streptomycetaceae</taxon>
        <taxon>Streptomyces</taxon>
    </lineage>
</organism>
<feature type="region of interest" description="Disordered" evidence="1">
    <location>
        <begin position="106"/>
        <end position="143"/>
    </location>
</feature>
<comment type="caution">
    <text evidence="2">The sequence shown here is derived from an EMBL/GenBank/DDBJ whole genome shotgun (WGS) entry which is preliminary data.</text>
</comment>
<keyword evidence="3" id="KW-1185">Reference proteome</keyword>
<accession>A0ABP5H5U4</accession>
<sequence>MPRGGPYGGTADCPASARVRQWCAYRSPPSPSVRTSTREVHAREGNEESGITDTKSGRSPVRWSSRPVGDAVPLAVPARFPSWGPEFTERARAPTQGGAKRIFARRPFASAPSNAPIRPSAPFAAAESDGSSGAVTESRRFRPVTRAVQRAFTRPGHLLSDCPGIPAATNFWRQRV</sequence>
<proteinExistence type="predicted"/>
<feature type="compositionally biased region" description="Basic and acidic residues" evidence="1">
    <location>
        <begin position="36"/>
        <end position="46"/>
    </location>
</feature>